<dbReference type="Proteomes" id="UP000326837">
    <property type="component" value="Chromosome"/>
</dbReference>
<name>A0A5K7XK83_9BACT</name>
<dbReference type="RefSeq" id="WP_152100902.1">
    <property type="nucleotide sequence ID" value="NZ_AP021861.1"/>
</dbReference>
<dbReference type="EMBL" id="AP021861">
    <property type="protein sequence ID" value="BBO35541.1"/>
    <property type="molecule type" value="Genomic_DNA"/>
</dbReference>
<organism evidence="1 2">
    <name type="scientific">Lacipirellula parvula</name>
    <dbReference type="NCBI Taxonomy" id="2650471"/>
    <lineage>
        <taxon>Bacteria</taxon>
        <taxon>Pseudomonadati</taxon>
        <taxon>Planctomycetota</taxon>
        <taxon>Planctomycetia</taxon>
        <taxon>Pirellulales</taxon>
        <taxon>Lacipirellulaceae</taxon>
        <taxon>Lacipirellula</taxon>
    </lineage>
</organism>
<proteinExistence type="predicted"/>
<gene>
    <name evidence="1" type="ORF">PLANPX_5153</name>
</gene>
<dbReference type="KEGG" id="lpav:PLANPX_5153"/>
<dbReference type="AlphaFoldDB" id="A0A5K7XK83"/>
<evidence type="ECO:0000313" key="2">
    <source>
        <dbReference type="Proteomes" id="UP000326837"/>
    </source>
</evidence>
<accession>A0A5K7XK83</accession>
<reference evidence="2" key="1">
    <citation type="submission" date="2019-10" db="EMBL/GenBank/DDBJ databases">
        <title>Lacipirellula parvula gen. nov., sp. nov., representing a lineage of planctomycetes widespread in freshwater anoxic habitats, and description of the family Lacipirellulaceae.</title>
        <authorList>
            <person name="Dedysh S.N."/>
            <person name="Kulichevskaya I.S."/>
            <person name="Beletsky A.V."/>
            <person name="Rakitin A.L."/>
            <person name="Mardanov A.V."/>
            <person name="Ivanova A.A."/>
            <person name="Saltykova V.X."/>
            <person name="Rijpstra W.I.C."/>
            <person name="Sinninghe Damste J.S."/>
            <person name="Ravin N.V."/>
        </authorList>
    </citation>
    <scope>NUCLEOTIDE SEQUENCE [LARGE SCALE GENOMIC DNA]</scope>
    <source>
        <strain evidence="2">PX69</strain>
    </source>
</reference>
<evidence type="ECO:0000313" key="1">
    <source>
        <dbReference type="EMBL" id="BBO35541.1"/>
    </source>
</evidence>
<keyword evidence="2" id="KW-1185">Reference proteome</keyword>
<protein>
    <submittedName>
        <fullName evidence="1">Uncharacterized protein</fullName>
    </submittedName>
</protein>
<sequence length="70" mass="7978">MYNVHYVSQHNLPTPGYTCQVTGTVYTTQEEVEAAQKLLFESQDTVNGVWTPRLQLSLVDRKALYEASQE</sequence>